<evidence type="ECO:0000256" key="1">
    <source>
        <dbReference type="SAM" id="MobiDB-lite"/>
    </source>
</evidence>
<gene>
    <name evidence="2" type="ORF">PG996_002494</name>
</gene>
<protein>
    <submittedName>
        <fullName evidence="2">Uncharacterized protein</fullName>
    </submittedName>
</protein>
<name>A0ABR1WJM9_9PEZI</name>
<dbReference type="PANTHER" id="PTHR39609">
    <property type="entry name" value="RFEG-RELATED"/>
    <property type="match status" value="1"/>
</dbReference>
<sequence>MGRRCEKRKPLSVSLLARLSENNGIYMIDGQAAVRNYQNSLRWFSCWICPPVILTGVNMSSPVINKYWIPRHDIHKKVITQELQYYLGPDATVRTYTREGEDGFLITTAGNCLTDEQIDDICVKSREIWEKQAAAKLDPDKPLKRPLHQPVLISQTPAEGSKWRTGDRKTHDTHKPYTDRRRGEGPRR</sequence>
<evidence type="ECO:0000313" key="2">
    <source>
        <dbReference type="EMBL" id="KAK8083713.1"/>
    </source>
</evidence>
<dbReference type="EMBL" id="JAQQWM010000001">
    <property type="protein sequence ID" value="KAK8083713.1"/>
    <property type="molecule type" value="Genomic_DNA"/>
</dbReference>
<accession>A0ABR1WJM9</accession>
<feature type="region of interest" description="Disordered" evidence="1">
    <location>
        <begin position="139"/>
        <end position="188"/>
    </location>
</feature>
<organism evidence="2 3">
    <name type="scientific">Apiospora saccharicola</name>
    <dbReference type="NCBI Taxonomy" id="335842"/>
    <lineage>
        <taxon>Eukaryota</taxon>
        <taxon>Fungi</taxon>
        <taxon>Dikarya</taxon>
        <taxon>Ascomycota</taxon>
        <taxon>Pezizomycotina</taxon>
        <taxon>Sordariomycetes</taxon>
        <taxon>Xylariomycetidae</taxon>
        <taxon>Amphisphaeriales</taxon>
        <taxon>Apiosporaceae</taxon>
        <taxon>Apiospora</taxon>
    </lineage>
</organism>
<keyword evidence="3" id="KW-1185">Reference proteome</keyword>
<feature type="compositionally biased region" description="Basic and acidic residues" evidence="1">
    <location>
        <begin position="161"/>
        <end position="188"/>
    </location>
</feature>
<proteinExistence type="predicted"/>
<comment type="caution">
    <text evidence="2">The sequence shown here is derived from an EMBL/GenBank/DDBJ whole genome shotgun (WGS) entry which is preliminary data.</text>
</comment>
<dbReference type="Proteomes" id="UP001446871">
    <property type="component" value="Unassembled WGS sequence"/>
</dbReference>
<reference evidence="2 3" key="1">
    <citation type="submission" date="2023-01" db="EMBL/GenBank/DDBJ databases">
        <title>Analysis of 21 Apiospora genomes using comparative genomics revels a genus with tremendous synthesis potential of carbohydrate active enzymes and secondary metabolites.</title>
        <authorList>
            <person name="Sorensen T."/>
        </authorList>
    </citation>
    <scope>NUCLEOTIDE SEQUENCE [LARGE SCALE GENOMIC DNA]</scope>
    <source>
        <strain evidence="2 3">CBS 83171</strain>
    </source>
</reference>
<dbReference type="PANTHER" id="PTHR39609:SF2">
    <property type="entry name" value="TRANSCRIPTION FACTOR RFEG"/>
    <property type="match status" value="1"/>
</dbReference>
<evidence type="ECO:0000313" key="3">
    <source>
        <dbReference type="Proteomes" id="UP001446871"/>
    </source>
</evidence>